<evidence type="ECO:0000256" key="1">
    <source>
        <dbReference type="ARBA" id="ARBA00001561"/>
    </source>
</evidence>
<dbReference type="EMBL" id="JBHSUS010000001">
    <property type="protein sequence ID" value="MFC6439067.1"/>
    <property type="molecule type" value="Genomic_DNA"/>
</dbReference>
<dbReference type="InterPro" id="IPR002502">
    <property type="entry name" value="Amidase_domain"/>
</dbReference>
<feature type="domain" description="N-acetylmuramoyl-L-alanine amidase" evidence="5">
    <location>
        <begin position="46"/>
        <end position="181"/>
    </location>
</feature>
<dbReference type="EC" id="3.5.1.28" evidence="2"/>
<evidence type="ECO:0000256" key="3">
    <source>
        <dbReference type="ARBA" id="ARBA00022801"/>
    </source>
</evidence>
<keyword evidence="3 6" id="KW-0378">Hydrolase</keyword>
<dbReference type="RefSeq" id="WP_131259168.1">
    <property type="nucleotide sequence ID" value="NZ_JBHSUS010000001.1"/>
</dbReference>
<gene>
    <name evidence="6" type="ORF">ACFP85_02725</name>
</gene>
<protein>
    <recommendedName>
        <fullName evidence="2">N-acetylmuramoyl-L-alanine amidase</fullName>
        <ecNumber evidence="2">3.5.1.28</ecNumber>
    </recommendedName>
</protein>
<evidence type="ECO:0000256" key="4">
    <source>
        <dbReference type="ARBA" id="ARBA00023316"/>
    </source>
</evidence>
<dbReference type="CDD" id="cd06583">
    <property type="entry name" value="PGRP"/>
    <property type="match status" value="1"/>
</dbReference>
<dbReference type="InterPro" id="IPR051206">
    <property type="entry name" value="NAMLAA_amidase_2"/>
</dbReference>
<evidence type="ECO:0000313" key="7">
    <source>
        <dbReference type="Proteomes" id="UP001596364"/>
    </source>
</evidence>
<dbReference type="GO" id="GO:0008745">
    <property type="term" value="F:N-acetylmuramoyl-L-alanine amidase activity"/>
    <property type="evidence" value="ECO:0007669"/>
    <property type="project" value="UniProtKB-EC"/>
</dbReference>
<proteinExistence type="predicted"/>
<name>A0ABW1XIU8_9ALTE</name>
<comment type="catalytic activity">
    <reaction evidence="1">
        <text>Hydrolyzes the link between N-acetylmuramoyl residues and L-amino acid residues in certain cell-wall glycopeptides.</text>
        <dbReference type="EC" id="3.5.1.28"/>
    </reaction>
</comment>
<keyword evidence="4" id="KW-0961">Cell wall biogenesis/degradation</keyword>
<dbReference type="InterPro" id="IPR036505">
    <property type="entry name" value="Amidase/PGRP_sf"/>
</dbReference>
<keyword evidence="7" id="KW-1185">Reference proteome</keyword>
<dbReference type="Pfam" id="PF01510">
    <property type="entry name" value="Amidase_2"/>
    <property type="match status" value="1"/>
</dbReference>
<accession>A0ABW1XIU8</accession>
<evidence type="ECO:0000313" key="6">
    <source>
        <dbReference type="EMBL" id="MFC6439067.1"/>
    </source>
</evidence>
<dbReference type="SMART" id="SM00644">
    <property type="entry name" value="Ami_2"/>
    <property type="match status" value="1"/>
</dbReference>
<dbReference type="PANTHER" id="PTHR30417:SF1">
    <property type="entry name" value="N-ACETYLMURAMOYL-L-ALANINE AMIDASE AMID"/>
    <property type="match status" value="1"/>
</dbReference>
<evidence type="ECO:0000256" key="2">
    <source>
        <dbReference type="ARBA" id="ARBA00011901"/>
    </source>
</evidence>
<sequence>MRATVLMLFVMLGGCVGVNSPRITQWPITFDAEREQLSLEYMREHYGIVQEKAAISPNMVVVHWTVVPTLQKTFEVFNPSTLPASRAKISAASGLNVSAHFLVDRDGSIYQLLPTNVFARHVIGLNHTAIGIENIADGEALPLTEAQIEANIRLIRYLAGKHAIDYVIGHHEYQRFIGHPLWKEKDASYLTEKTDPGDANMQIIRAGLDDLNLLPLP</sequence>
<reference evidence="7" key="1">
    <citation type="journal article" date="2019" name="Int. J. Syst. Evol. Microbiol.">
        <title>The Global Catalogue of Microorganisms (GCM) 10K type strain sequencing project: providing services to taxonomists for standard genome sequencing and annotation.</title>
        <authorList>
            <consortium name="The Broad Institute Genomics Platform"/>
            <consortium name="The Broad Institute Genome Sequencing Center for Infectious Disease"/>
            <person name="Wu L."/>
            <person name="Ma J."/>
        </authorList>
    </citation>
    <scope>NUCLEOTIDE SEQUENCE [LARGE SCALE GENOMIC DNA]</scope>
    <source>
        <strain evidence="7">CGMCC 1.16031</strain>
    </source>
</reference>
<evidence type="ECO:0000259" key="5">
    <source>
        <dbReference type="SMART" id="SM00644"/>
    </source>
</evidence>
<dbReference type="SUPFAM" id="SSF55846">
    <property type="entry name" value="N-acetylmuramoyl-L-alanine amidase-like"/>
    <property type="match status" value="1"/>
</dbReference>
<dbReference type="PANTHER" id="PTHR30417">
    <property type="entry name" value="N-ACETYLMURAMOYL-L-ALANINE AMIDASE AMID"/>
    <property type="match status" value="1"/>
</dbReference>
<dbReference type="Proteomes" id="UP001596364">
    <property type="component" value="Unassembled WGS sequence"/>
</dbReference>
<organism evidence="6 7">
    <name type="scientific">Pseudobowmanella zhangzhouensis</name>
    <dbReference type="NCBI Taxonomy" id="1537679"/>
    <lineage>
        <taxon>Bacteria</taxon>
        <taxon>Pseudomonadati</taxon>
        <taxon>Pseudomonadota</taxon>
        <taxon>Gammaproteobacteria</taxon>
        <taxon>Alteromonadales</taxon>
        <taxon>Alteromonadaceae</taxon>
    </lineage>
</organism>
<dbReference type="Gene3D" id="3.40.80.10">
    <property type="entry name" value="Peptidoglycan recognition protein-like"/>
    <property type="match status" value="1"/>
</dbReference>
<dbReference type="PROSITE" id="PS51257">
    <property type="entry name" value="PROKAR_LIPOPROTEIN"/>
    <property type="match status" value="1"/>
</dbReference>
<comment type="caution">
    <text evidence="6">The sequence shown here is derived from an EMBL/GenBank/DDBJ whole genome shotgun (WGS) entry which is preliminary data.</text>
</comment>